<sequence length="197" mass="21561">MGAGPLSILPSKHPRLDFGAKPCCADNGYRGVWMYAGRRRMLDDVGKVAFLVGQLRRPWLLGPPPSLARQSLLVCVGIVTFEAGRLRASPRESKGSILGKGLAVVHAPKGGIRPGTSLHEGDLILESERGGRAWKAIKKPGMSSRRRLSAPRCGPRAQMSPHTLGTGRVTTVQHQSFVFVSLCLYSRIREQWWRNSA</sequence>
<accession>A0ABR3VLL0</accession>
<evidence type="ECO:0000256" key="1">
    <source>
        <dbReference type="SAM" id="MobiDB-lite"/>
    </source>
</evidence>
<organism evidence="2 3">
    <name type="scientific">Humicola insolens</name>
    <name type="common">Soft-rot fungus</name>
    <dbReference type="NCBI Taxonomy" id="85995"/>
    <lineage>
        <taxon>Eukaryota</taxon>
        <taxon>Fungi</taxon>
        <taxon>Dikarya</taxon>
        <taxon>Ascomycota</taxon>
        <taxon>Pezizomycotina</taxon>
        <taxon>Sordariomycetes</taxon>
        <taxon>Sordariomycetidae</taxon>
        <taxon>Sordariales</taxon>
        <taxon>Chaetomiaceae</taxon>
        <taxon>Mycothermus</taxon>
    </lineage>
</organism>
<dbReference type="EMBL" id="JAZGSY010000045">
    <property type="protein sequence ID" value="KAL1842366.1"/>
    <property type="molecule type" value="Genomic_DNA"/>
</dbReference>
<proteinExistence type="predicted"/>
<feature type="region of interest" description="Disordered" evidence="1">
    <location>
        <begin position="141"/>
        <end position="164"/>
    </location>
</feature>
<name>A0ABR3VLL0_HUMIN</name>
<keyword evidence="3" id="KW-1185">Reference proteome</keyword>
<reference evidence="2 3" key="1">
    <citation type="journal article" date="2024" name="Commun. Biol.">
        <title>Comparative genomic analysis of thermophilic fungi reveals convergent evolutionary adaptations and gene losses.</title>
        <authorList>
            <person name="Steindorff A.S."/>
            <person name="Aguilar-Pontes M.V."/>
            <person name="Robinson A.J."/>
            <person name="Andreopoulos B."/>
            <person name="LaButti K."/>
            <person name="Kuo A."/>
            <person name="Mondo S."/>
            <person name="Riley R."/>
            <person name="Otillar R."/>
            <person name="Haridas S."/>
            <person name="Lipzen A."/>
            <person name="Grimwood J."/>
            <person name="Schmutz J."/>
            <person name="Clum A."/>
            <person name="Reid I.D."/>
            <person name="Moisan M.C."/>
            <person name="Butler G."/>
            <person name="Nguyen T.T.M."/>
            <person name="Dewar K."/>
            <person name="Conant G."/>
            <person name="Drula E."/>
            <person name="Henrissat B."/>
            <person name="Hansel C."/>
            <person name="Singer S."/>
            <person name="Hutchinson M.I."/>
            <person name="de Vries R.P."/>
            <person name="Natvig D.O."/>
            <person name="Powell A.J."/>
            <person name="Tsang A."/>
            <person name="Grigoriev I.V."/>
        </authorList>
    </citation>
    <scope>NUCLEOTIDE SEQUENCE [LARGE SCALE GENOMIC DNA]</scope>
    <source>
        <strain evidence="2 3">CBS 620.91</strain>
    </source>
</reference>
<dbReference type="Proteomes" id="UP001583172">
    <property type="component" value="Unassembled WGS sequence"/>
</dbReference>
<gene>
    <name evidence="2" type="ORF">VTJ49DRAFT_5431</name>
</gene>
<comment type="caution">
    <text evidence="2">The sequence shown here is derived from an EMBL/GenBank/DDBJ whole genome shotgun (WGS) entry which is preliminary data.</text>
</comment>
<evidence type="ECO:0000313" key="2">
    <source>
        <dbReference type="EMBL" id="KAL1842366.1"/>
    </source>
</evidence>
<evidence type="ECO:0000313" key="3">
    <source>
        <dbReference type="Proteomes" id="UP001583172"/>
    </source>
</evidence>
<protein>
    <submittedName>
        <fullName evidence="2">Uncharacterized protein</fullName>
    </submittedName>
</protein>